<evidence type="ECO:0000313" key="12">
    <source>
        <dbReference type="EMBL" id="CAH3015165.1"/>
    </source>
</evidence>
<evidence type="ECO:0000256" key="8">
    <source>
        <dbReference type="ARBA" id="ARBA00023136"/>
    </source>
</evidence>
<evidence type="ECO:0000256" key="9">
    <source>
        <dbReference type="ARBA" id="ARBA00023163"/>
    </source>
</evidence>
<evidence type="ECO:0000256" key="4">
    <source>
        <dbReference type="ARBA" id="ARBA00009994"/>
    </source>
</evidence>
<keyword evidence="7" id="KW-0805">Transcription regulation</keyword>
<evidence type="ECO:0000256" key="3">
    <source>
        <dbReference type="ARBA" id="ARBA00004243"/>
    </source>
</evidence>
<proteinExistence type="inferred from homology"/>
<keyword evidence="9" id="KW-0804">Transcription</keyword>
<evidence type="ECO:0000256" key="10">
    <source>
        <dbReference type="ARBA" id="ARBA00023242"/>
    </source>
</evidence>
<dbReference type="InterPro" id="IPR044888">
    <property type="entry name" value="Mediatior_Med7_sf"/>
</dbReference>
<dbReference type="InterPro" id="IPR009244">
    <property type="entry name" value="Mediatior_Med7"/>
</dbReference>
<dbReference type="Proteomes" id="UP001159427">
    <property type="component" value="Unassembled WGS sequence"/>
</dbReference>
<sequence length="505" mass="57913">MAAAEGVCPFPLPPSQYFKLYTDENVENKIAPDPPPTLKGTYSMFGAPFETEESIIRPLELQPGITRLYTKQGRFDRIKELKKLNHSIVINFLELLDILIKSPSSSKRGEKLEDLNLLFINIHHLINELRPHQARETLRVMMERQKQQRLETADKLNKHLDRVTAMLQSCASSLQLASCQQDGSYEQMEVDESKKHSADEIEFSREDEIIELSQNLLMLWSLLRVASRSQRTLYQDSFLRLRNSRFSWSLSSRYVYNSSRILQFGIQQRTIFSRCFKHLNKTSSALYGAKLPLITFDSSLMYYGTRRFVGTRAGYKSSLAFNTRNSTTAIYVIALVITVVGLSYLAVPLYRLFCQATGLGGTVKREEAGEKIEQMERIPERELLIRFNADKSGAMRWNFRPQQTAVKVAPGETALAFYTATNPTDEPITGISTYNVVPFEAGQYFNKIQCFCFEEQRLNPHEQVDMPVFFYIDPEFTEDPAMAKVDTITLSYTFFEAKEAEKLGL</sequence>
<dbReference type="Gene3D" id="6.10.140.200">
    <property type="match status" value="1"/>
</dbReference>
<dbReference type="InterPro" id="IPR023471">
    <property type="entry name" value="CtaG/Cox11_dom_sf"/>
</dbReference>
<keyword evidence="5 11" id="KW-0812">Transmembrane</keyword>
<dbReference type="EMBL" id="CALNXI010000020">
    <property type="protein sequence ID" value="CAH3015165.1"/>
    <property type="molecule type" value="Genomic_DNA"/>
</dbReference>
<comment type="caution">
    <text evidence="12">The sequence shown here is derived from an EMBL/GenBank/DDBJ whole genome shotgun (WGS) entry which is preliminary data.</text>
</comment>
<organism evidence="12 13">
    <name type="scientific">Porites evermanni</name>
    <dbReference type="NCBI Taxonomy" id="104178"/>
    <lineage>
        <taxon>Eukaryota</taxon>
        <taxon>Metazoa</taxon>
        <taxon>Cnidaria</taxon>
        <taxon>Anthozoa</taxon>
        <taxon>Hexacorallia</taxon>
        <taxon>Scleractinia</taxon>
        <taxon>Fungiina</taxon>
        <taxon>Poritidae</taxon>
        <taxon>Porites</taxon>
    </lineage>
</organism>
<keyword evidence="8 11" id="KW-0472">Membrane</keyword>
<dbReference type="SUPFAM" id="SSF110111">
    <property type="entry name" value="Ctag/Cox11"/>
    <property type="match status" value="1"/>
</dbReference>
<evidence type="ECO:0000256" key="11">
    <source>
        <dbReference type="SAM" id="Phobius"/>
    </source>
</evidence>
<evidence type="ECO:0000256" key="1">
    <source>
        <dbReference type="ARBA" id="ARBA00004007"/>
    </source>
</evidence>
<feature type="transmembrane region" description="Helical" evidence="11">
    <location>
        <begin position="328"/>
        <end position="347"/>
    </location>
</feature>
<comment type="function">
    <text evidence="1">Exerts its effect at some terminal stage of cytochrome c oxidase synthesis, probably by being involved in the insertion of the copper B into subunit I.</text>
</comment>
<evidence type="ECO:0000256" key="6">
    <source>
        <dbReference type="ARBA" id="ARBA00022989"/>
    </source>
</evidence>
<keyword evidence="10" id="KW-0539">Nucleus</keyword>
<gene>
    <name evidence="12" type="ORF">PEVE_00013514</name>
</gene>
<evidence type="ECO:0008006" key="14">
    <source>
        <dbReference type="Google" id="ProtNLM"/>
    </source>
</evidence>
<accession>A0ABN8LI72</accession>
<evidence type="ECO:0000313" key="13">
    <source>
        <dbReference type="Proteomes" id="UP001159427"/>
    </source>
</evidence>
<dbReference type="NCBIfam" id="NF003465">
    <property type="entry name" value="PRK05089.1"/>
    <property type="match status" value="1"/>
</dbReference>
<dbReference type="Pfam" id="PF05983">
    <property type="entry name" value="Med7"/>
    <property type="match status" value="1"/>
</dbReference>
<evidence type="ECO:0000256" key="5">
    <source>
        <dbReference type="ARBA" id="ARBA00022692"/>
    </source>
</evidence>
<protein>
    <recommendedName>
        <fullName evidence="14">Mediator of RNA polymerase II transcription subunit 7</fullName>
    </recommendedName>
</protein>
<dbReference type="PANTHER" id="PTHR21320">
    <property type="entry name" value="CYTOCHROME C OXIDASE ASSEMBLY PROTEIN COX11-RELATED"/>
    <property type="match status" value="1"/>
</dbReference>
<keyword evidence="13" id="KW-1185">Reference proteome</keyword>
<dbReference type="HAMAP" id="MF_00155">
    <property type="entry name" value="CtaG"/>
    <property type="match status" value="1"/>
</dbReference>
<evidence type="ECO:0000256" key="7">
    <source>
        <dbReference type="ARBA" id="ARBA00023015"/>
    </source>
</evidence>
<comment type="subcellular location">
    <subcellularLocation>
        <location evidence="3">Mitochondrion inner membrane</location>
        <topology evidence="3">Single-pass membrane protein</topology>
        <orientation evidence="3">Intermembrane side</orientation>
    </subcellularLocation>
    <subcellularLocation>
        <location evidence="2">Nucleus</location>
    </subcellularLocation>
</comment>
<dbReference type="InterPro" id="IPR037212">
    <property type="entry name" value="Med7/Med21-like"/>
</dbReference>
<name>A0ABN8LI72_9CNID</name>
<dbReference type="InterPro" id="IPR007533">
    <property type="entry name" value="Cyt_c_oxidase_assmbl_CtaG"/>
</dbReference>
<dbReference type="SUPFAM" id="SSF140718">
    <property type="entry name" value="Mediator hinge subcomplex-like"/>
    <property type="match status" value="1"/>
</dbReference>
<evidence type="ECO:0000256" key="2">
    <source>
        <dbReference type="ARBA" id="ARBA00004123"/>
    </source>
</evidence>
<dbReference type="Gene3D" id="2.60.370.10">
    <property type="entry name" value="Ctag/Cox11"/>
    <property type="match status" value="1"/>
</dbReference>
<reference evidence="12 13" key="1">
    <citation type="submission" date="2022-05" db="EMBL/GenBank/DDBJ databases">
        <authorList>
            <consortium name="Genoscope - CEA"/>
            <person name="William W."/>
        </authorList>
    </citation>
    <scope>NUCLEOTIDE SEQUENCE [LARGE SCALE GENOMIC DNA]</scope>
</reference>
<dbReference type="PANTHER" id="PTHR21320:SF3">
    <property type="entry name" value="CYTOCHROME C OXIDASE ASSEMBLY PROTEIN COX11, MITOCHONDRIAL-RELATED"/>
    <property type="match status" value="1"/>
</dbReference>
<dbReference type="Pfam" id="PF04442">
    <property type="entry name" value="CtaG_Cox11"/>
    <property type="match status" value="1"/>
</dbReference>
<keyword evidence="6 11" id="KW-1133">Transmembrane helix</keyword>
<comment type="similarity">
    <text evidence="4">Belongs to the Mediator complex subunit 7 family.</text>
</comment>